<evidence type="ECO:0000259" key="2">
    <source>
        <dbReference type="PROSITE" id="PS51186"/>
    </source>
</evidence>
<proteinExistence type="predicted"/>
<evidence type="ECO:0000313" key="4">
    <source>
        <dbReference type="Proteomes" id="UP000434582"/>
    </source>
</evidence>
<dbReference type="InterPro" id="IPR016181">
    <property type="entry name" value="Acyl_CoA_acyltransferase"/>
</dbReference>
<dbReference type="AlphaFoldDB" id="A0A7X1ZCE5"/>
<protein>
    <submittedName>
        <fullName evidence="3">GNAT family N-acetyltransferase</fullName>
    </submittedName>
</protein>
<gene>
    <name evidence="3" type="ORF">GHC57_05550</name>
</gene>
<dbReference type="Gene3D" id="3.40.630.30">
    <property type="match status" value="1"/>
</dbReference>
<evidence type="ECO:0000256" key="1">
    <source>
        <dbReference type="ARBA" id="ARBA00022679"/>
    </source>
</evidence>
<dbReference type="InterPro" id="IPR050769">
    <property type="entry name" value="NAT_camello-type"/>
</dbReference>
<accession>A0A7X1ZCE5</accession>
<dbReference type="SUPFAM" id="SSF55729">
    <property type="entry name" value="Acyl-CoA N-acyltransferases (Nat)"/>
    <property type="match status" value="1"/>
</dbReference>
<dbReference type="OrthoDB" id="273614at2"/>
<dbReference type="InterPro" id="IPR000182">
    <property type="entry name" value="GNAT_dom"/>
</dbReference>
<keyword evidence="4" id="KW-1185">Reference proteome</keyword>
<dbReference type="CDD" id="cd04301">
    <property type="entry name" value="NAT_SF"/>
    <property type="match status" value="1"/>
</dbReference>
<comment type="caution">
    <text evidence="3">The sequence shown here is derived from an EMBL/GenBank/DDBJ whole genome shotgun (WGS) entry which is preliminary data.</text>
</comment>
<dbReference type="GO" id="GO:0008080">
    <property type="term" value="F:N-acetyltransferase activity"/>
    <property type="evidence" value="ECO:0007669"/>
    <property type="project" value="InterPro"/>
</dbReference>
<name>A0A7X1ZCE5_9PROT</name>
<keyword evidence="1 3" id="KW-0808">Transferase</keyword>
<reference evidence="3 4" key="1">
    <citation type="submission" date="2019-10" db="EMBL/GenBank/DDBJ databases">
        <title>Draft whole-genome sequence of the purple nonsulfur photosynthetic bacterium Roseospira navarrensis DSM 15114.</title>
        <authorList>
            <person name="Kyndt J.A."/>
            <person name="Meyer T.E."/>
        </authorList>
    </citation>
    <scope>NUCLEOTIDE SEQUENCE [LARGE SCALE GENOMIC DNA]</scope>
    <source>
        <strain evidence="3 4">DSM 15114</strain>
    </source>
</reference>
<dbReference type="Proteomes" id="UP000434582">
    <property type="component" value="Unassembled WGS sequence"/>
</dbReference>
<evidence type="ECO:0000313" key="3">
    <source>
        <dbReference type="EMBL" id="MQX35981.1"/>
    </source>
</evidence>
<organism evidence="3 4">
    <name type="scientific">Roseospira navarrensis</name>
    <dbReference type="NCBI Taxonomy" id="140058"/>
    <lineage>
        <taxon>Bacteria</taxon>
        <taxon>Pseudomonadati</taxon>
        <taxon>Pseudomonadota</taxon>
        <taxon>Alphaproteobacteria</taxon>
        <taxon>Rhodospirillales</taxon>
        <taxon>Rhodospirillaceae</taxon>
        <taxon>Roseospira</taxon>
    </lineage>
</organism>
<dbReference type="PANTHER" id="PTHR13947:SF37">
    <property type="entry name" value="LD18367P"/>
    <property type="match status" value="1"/>
</dbReference>
<dbReference type="PROSITE" id="PS51186">
    <property type="entry name" value="GNAT"/>
    <property type="match status" value="1"/>
</dbReference>
<sequence>MAYYPAAWGFGRSFEGRLGADMGAFLRSFAPETDLLLAARDDDGALQGSVVLQGPRHNGDGSDDDAHLRWFIVADGQPGMGLGRALLRRATGFADAMGYPMCYLTTFPGLSAARHLYESAGFRLVATSTVDQWDGGVQEQRFERLRGGEP</sequence>
<dbReference type="PANTHER" id="PTHR13947">
    <property type="entry name" value="GNAT FAMILY N-ACETYLTRANSFERASE"/>
    <property type="match status" value="1"/>
</dbReference>
<dbReference type="EMBL" id="WIVE01000011">
    <property type="protein sequence ID" value="MQX35981.1"/>
    <property type="molecule type" value="Genomic_DNA"/>
</dbReference>
<feature type="domain" description="N-acetyltransferase" evidence="2">
    <location>
        <begin position="1"/>
        <end position="147"/>
    </location>
</feature>
<dbReference type="Pfam" id="PF00583">
    <property type="entry name" value="Acetyltransf_1"/>
    <property type="match status" value="1"/>
</dbReference>